<keyword evidence="3" id="KW-0969">Cilium</keyword>
<protein>
    <submittedName>
        <fullName evidence="3">Flagellar hook-length control protein FliK</fullName>
    </submittedName>
</protein>
<feature type="compositionally biased region" description="Basic and acidic residues" evidence="1">
    <location>
        <begin position="106"/>
        <end position="128"/>
    </location>
</feature>
<comment type="caution">
    <text evidence="3">The sequence shown here is derived from an EMBL/GenBank/DDBJ whole genome shotgun (WGS) entry which is preliminary data.</text>
</comment>
<sequence>MEELPEMPVLDIPMLQPTPKAEQTDTTPSPKEAKADKTHDQAEADFDSAYAQEADNQSEKPAEEAVDSDGDSERAAKSETPNTEDEAPQVTFADTEDDTPESLTSDPEKGEAASDDKGTKKPVADSHELAFAQRLLSTRSADHRGEPAPDQQAVVSDDPKRAKGTIIEGLPRGEKQAATAKDQLAVKEPVSLQKTVPAAESAGRPPENPTAKVTLPAAAVQNSQAQAMPGQIPAMTEDRVIREKTDPRAADAEPRIAPVSVSNTSRPATKTPSATATLATSSATPAMSQLTAQADLTGLEQPMSVSGDVEAPALWDARGSSATTLTQTLARPETPSMIGRQMAEALQRLPDRPVELSLNPEELGRVRLSISVAEGGITVSVLAERPETLDLMRRHIDQLAREFQALGYENIGFAFNEGQTGSGKEGFGDPESPSASRDQTGISAEEPVATTITLTPASGVDMRL</sequence>
<evidence type="ECO:0000313" key="3">
    <source>
        <dbReference type="EMBL" id="MBW4706965.1"/>
    </source>
</evidence>
<dbReference type="EMBL" id="JAHXDN010000001">
    <property type="protein sequence ID" value="MBW4706965.1"/>
    <property type="molecule type" value="Genomic_DNA"/>
</dbReference>
<proteinExistence type="predicted"/>
<organism evidence="3 4">
    <name type="scientific">Roseobacter insulae</name>
    <dbReference type="NCBI Taxonomy" id="2859783"/>
    <lineage>
        <taxon>Bacteria</taxon>
        <taxon>Pseudomonadati</taxon>
        <taxon>Pseudomonadota</taxon>
        <taxon>Alphaproteobacteria</taxon>
        <taxon>Rhodobacterales</taxon>
        <taxon>Roseobacteraceae</taxon>
        <taxon>Roseobacter</taxon>
    </lineage>
</organism>
<keyword evidence="3" id="KW-0282">Flagellum</keyword>
<accession>A0A9X1JX88</accession>
<dbReference type="Pfam" id="PF02120">
    <property type="entry name" value="Flg_hook"/>
    <property type="match status" value="1"/>
</dbReference>
<feature type="region of interest" description="Disordered" evidence="1">
    <location>
        <begin position="417"/>
        <end position="464"/>
    </location>
</feature>
<evidence type="ECO:0000256" key="1">
    <source>
        <dbReference type="SAM" id="MobiDB-lite"/>
    </source>
</evidence>
<feature type="compositionally biased region" description="Basic and acidic residues" evidence="1">
    <location>
        <begin position="31"/>
        <end position="42"/>
    </location>
</feature>
<feature type="compositionally biased region" description="Polar residues" evidence="1">
    <location>
        <begin position="433"/>
        <end position="442"/>
    </location>
</feature>
<keyword evidence="4" id="KW-1185">Reference proteome</keyword>
<feature type="region of interest" description="Disordered" evidence="1">
    <location>
        <begin position="260"/>
        <end position="282"/>
    </location>
</feature>
<dbReference type="AlphaFoldDB" id="A0A9X1JX88"/>
<feature type="region of interest" description="Disordered" evidence="1">
    <location>
        <begin position="1"/>
        <end position="181"/>
    </location>
</feature>
<keyword evidence="3" id="KW-0966">Cell projection</keyword>
<feature type="domain" description="Flagellar hook-length control protein-like C-terminal" evidence="2">
    <location>
        <begin position="354"/>
        <end position="421"/>
    </location>
</feature>
<evidence type="ECO:0000313" key="4">
    <source>
        <dbReference type="Proteomes" id="UP001138661"/>
    </source>
</evidence>
<dbReference type="CDD" id="cd17470">
    <property type="entry name" value="T3SS_Flik_C"/>
    <property type="match status" value="1"/>
</dbReference>
<gene>
    <name evidence="3" type="ORF">KX928_04095</name>
</gene>
<dbReference type="Proteomes" id="UP001138661">
    <property type="component" value="Unassembled WGS sequence"/>
</dbReference>
<name>A0A9X1JX88_9RHOB</name>
<dbReference type="InterPro" id="IPR021136">
    <property type="entry name" value="Flagellar_hook_control-like_C"/>
</dbReference>
<evidence type="ECO:0000259" key="2">
    <source>
        <dbReference type="Pfam" id="PF02120"/>
    </source>
</evidence>
<feature type="compositionally biased region" description="Low complexity" evidence="1">
    <location>
        <begin position="264"/>
        <end position="282"/>
    </location>
</feature>
<dbReference type="RefSeq" id="WP_219499304.1">
    <property type="nucleotide sequence ID" value="NZ_JAHXDN010000001.1"/>
</dbReference>
<reference evidence="3" key="1">
    <citation type="submission" date="2021-07" db="EMBL/GenBank/DDBJ databases">
        <title>Roseobacter insulae sp. nov., isolated from a tidal flat.</title>
        <authorList>
            <person name="Park S."/>
            <person name="Yoon J.-H."/>
        </authorList>
    </citation>
    <scope>NUCLEOTIDE SEQUENCE</scope>
    <source>
        <strain evidence="3">YSTF-M11</strain>
    </source>
</reference>